<feature type="compositionally biased region" description="Basic and acidic residues" evidence="1">
    <location>
        <begin position="180"/>
        <end position="193"/>
    </location>
</feature>
<organism evidence="3 4">
    <name type="scientific">Rhizobium puerariae</name>
    <dbReference type="NCBI Taxonomy" id="1585791"/>
    <lineage>
        <taxon>Bacteria</taxon>
        <taxon>Pseudomonadati</taxon>
        <taxon>Pseudomonadota</taxon>
        <taxon>Alphaproteobacteria</taxon>
        <taxon>Hyphomicrobiales</taxon>
        <taxon>Rhizobiaceae</taxon>
        <taxon>Rhizobium/Agrobacterium group</taxon>
        <taxon>Rhizobium</taxon>
    </lineage>
</organism>
<feature type="domain" description="BON" evidence="2">
    <location>
        <begin position="202"/>
        <end position="270"/>
    </location>
</feature>
<dbReference type="RefSeq" id="WP_377260505.1">
    <property type="nucleotide sequence ID" value="NZ_JBHMAA010000013.1"/>
</dbReference>
<dbReference type="Gene3D" id="3.30.1340.30">
    <property type="match status" value="1"/>
</dbReference>
<evidence type="ECO:0000313" key="4">
    <source>
        <dbReference type="Proteomes" id="UP001589692"/>
    </source>
</evidence>
<accession>A0ABV6AFV3</accession>
<keyword evidence="4" id="KW-1185">Reference proteome</keyword>
<feature type="region of interest" description="Disordered" evidence="1">
    <location>
        <begin position="1"/>
        <end position="101"/>
    </location>
</feature>
<dbReference type="SMART" id="SM00749">
    <property type="entry name" value="BON"/>
    <property type="match status" value="1"/>
</dbReference>
<name>A0ABV6AFV3_9HYPH</name>
<dbReference type="PROSITE" id="PS50914">
    <property type="entry name" value="BON"/>
    <property type="match status" value="1"/>
</dbReference>
<gene>
    <name evidence="3" type="ORF">ACFFP0_11490</name>
</gene>
<dbReference type="InterPro" id="IPR007055">
    <property type="entry name" value="BON_dom"/>
</dbReference>
<dbReference type="PANTHER" id="PTHR34606:SF15">
    <property type="entry name" value="BON DOMAIN-CONTAINING PROTEIN"/>
    <property type="match status" value="1"/>
</dbReference>
<evidence type="ECO:0000256" key="1">
    <source>
        <dbReference type="SAM" id="MobiDB-lite"/>
    </source>
</evidence>
<evidence type="ECO:0000313" key="3">
    <source>
        <dbReference type="EMBL" id="MFB9949476.1"/>
    </source>
</evidence>
<feature type="compositionally biased region" description="Low complexity" evidence="1">
    <location>
        <begin position="48"/>
        <end position="58"/>
    </location>
</feature>
<feature type="compositionally biased region" description="Polar residues" evidence="1">
    <location>
        <begin position="1"/>
        <end position="11"/>
    </location>
</feature>
<dbReference type="EMBL" id="JBHMAA010000013">
    <property type="protein sequence ID" value="MFB9949476.1"/>
    <property type="molecule type" value="Genomic_DNA"/>
</dbReference>
<dbReference type="Pfam" id="PF04972">
    <property type="entry name" value="BON"/>
    <property type="match status" value="1"/>
</dbReference>
<dbReference type="NCBIfam" id="NF033157">
    <property type="entry name" value="SWFGD_domain"/>
    <property type="match status" value="1"/>
</dbReference>
<dbReference type="PANTHER" id="PTHR34606">
    <property type="entry name" value="BON DOMAIN-CONTAINING PROTEIN"/>
    <property type="match status" value="1"/>
</dbReference>
<proteinExistence type="predicted"/>
<dbReference type="InterPro" id="IPR051686">
    <property type="entry name" value="Lipoprotein_DolP"/>
</dbReference>
<reference evidence="3 4" key="1">
    <citation type="submission" date="2024-09" db="EMBL/GenBank/DDBJ databases">
        <authorList>
            <person name="Sun Q."/>
            <person name="Mori K."/>
        </authorList>
    </citation>
    <scope>NUCLEOTIDE SEQUENCE [LARGE SCALE GENOMIC DNA]</scope>
    <source>
        <strain evidence="3 4">TBRC 4938</strain>
    </source>
</reference>
<feature type="compositionally biased region" description="Basic and acidic residues" evidence="1">
    <location>
        <begin position="13"/>
        <end position="33"/>
    </location>
</feature>
<feature type="compositionally biased region" description="Basic and acidic residues" evidence="1">
    <location>
        <begin position="59"/>
        <end position="72"/>
    </location>
</feature>
<dbReference type="InterPro" id="IPR014004">
    <property type="entry name" value="Transpt-assoc_nodulatn_dom_bac"/>
</dbReference>
<sequence length="282" mass="31645">MANGNHTQSGGYRNDRMRDERNFSRESSGDYRPGDTGYVRGFGDYQRSGDNSFGGNSFSDRDPDRGEGDRSRFSRHSRGEQWAADDFGYDGGYDGGYADNERSGAWARESYRGRPSSFSYEPGRSRVNQAYGDRYGADYGAGNRYGHGPEYRFRGADDHGRGRGFMERAGDETASWFGDEDARQRRAMDEHRGKGPRGYQRSDARIEEDVNDRLSDDPVLDASNIAVTVKQAEVTLDGFVSSRWDKRRAEDLVDDVSGVRHVQNNLRVNNTPTDTLTGSTTI</sequence>
<dbReference type="InterPro" id="IPR047800">
    <property type="entry name" value="SWFGD_dom"/>
</dbReference>
<dbReference type="Proteomes" id="UP001589692">
    <property type="component" value="Unassembled WGS sequence"/>
</dbReference>
<comment type="caution">
    <text evidence="3">The sequence shown here is derived from an EMBL/GenBank/DDBJ whole genome shotgun (WGS) entry which is preliminary data.</text>
</comment>
<feature type="region of interest" description="Disordered" evidence="1">
    <location>
        <begin position="180"/>
        <end position="205"/>
    </location>
</feature>
<protein>
    <submittedName>
        <fullName evidence="3">BON domain-containing protein</fullName>
    </submittedName>
</protein>
<evidence type="ECO:0000259" key="2">
    <source>
        <dbReference type="PROSITE" id="PS50914"/>
    </source>
</evidence>